<dbReference type="Gene3D" id="1.10.167.10">
    <property type="entry name" value="Regulator of G-protein Signalling 4, domain 2"/>
    <property type="match status" value="1"/>
</dbReference>
<dbReference type="InterPro" id="IPR058855">
    <property type="entry name" value="RGS1/SST2-like_Fungal-DR"/>
</dbReference>
<dbReference type="SMART" id="SM00315">
    <property type="entry name" value="RGS"/>
    <property type="match status" value="1"/>
</dbReference>
<dbReference type="PROSITE" id="PS50186">
    <property type="entry name" value="DEP"/>
    <property type="match status" value="1"/>
</dbReference>
<reference evidence="5 6" key="1">
    <citation type="journal article" date="2023" name="G3 (Bethesda)">
        <title>A chromosome-level genome assembly of Zasmidium syzygii isolated from banana leaves.</title>
        <authorList>
            <person name="van Westerhoven A.C."/>
            <person name="Mehrabi R."/>
            <person name="Talebi R."/>
            <person name="Steentjes M.B.F."/>
            <person name="Corcolon B."/>
            <person name="Chong P.A."/>
            <person name="Kema G.H.J."/>
            <person name="Seidl M.F."/>
        </authorList>
    </citation>
    <scope>NUCLEOTIDE SEQUENCE [LARGE SCALE GENOMIC DNA]</scope>
    <source>
        <strain evidence="5 6">P124</strain>
    </source>
</reference>
<feature type="compositionally biased region" description="Low complexity" evidence="2">
    <location>
        <begin position="61"/>
        <end position="72"/>
    </location>
</feature>
<feature type="domain" description="DEP" evidence="4">
    <location>
        <begin position="463"/>
        <end position="554"/>
    </location>
</feature>
<dbReference type="InterPro" id="IPR036390">
    <property type="entry name" value="WH_DNA-bd_sf"/>
</dbReference>
<feature type="compositionally biased region" description="Polar residues" evidence="2">
    <location>
        <begin position="1"/>
        <end position="36"/>
    </location>
</feature>
<protein>
    <recommendedName>
        <fullName evidence="7">RGS-domain-containing protein</fullName>
    </recommendedName>
</protein>
<dbReference type="EMBL" id="JAXOVC010000010">
    <property type="protein sequence ID" value="KAK4496506.1"/>
    <property type="molecule type" value="Genomic_DNA"/>
</dbReference>
<dbReference type="SUPFAM" id="SSF46785">
    <property type="entry name" value="Winged helix' DNA-binding domain"/>
    <property type="match status" value="2"/>
</dbReference>
<dbReference type="PROSITE" id="PS50132">
    <property type="entry name" value="RGS"/>
    <property type="match status" value="1"/>
</dbReference>
<comment type="caution">
    <text evidence="5">The sequence shown here is derived from an EMBL/GenBank/DDBJ whole genome shotgun (WGS) entry which is preliminary data.</text>
</comment>
<organism evidence="5 6">
    <name type="scientific">Zasmidium cellare</name>
    <name type="common">Wine cellar mold</name>
    <name type="synonym">Racodium cellare</name>
    <dbReference type="NCBI Taxonomy" id="395010"/>
    <lineage>
        <taxon>Eukaryota</taxon>
        <taxon>Fungi</taxon>
        <taxon>Dikarya</taxon>
        <taxon>Ascomycota</taxon>
        <taxon>Pezizomycotina</taxon>
        <taxon>Dothideomycetes</taxon>
        <taxon>Dothideomycetidae</taxon>
        <taxon>Mycosphaerellales</taxon>
        <taxon>Mycosphaerellaceae</taxon>
        <taxon>Zasmidium</taxon>
    </lineage>
</organism>
<dbReference type="InterPro" id="IPR000591">
    <property type="entry name" value="DEP_dom"/>
</dbReference>
<dbReference type="CDD" id="cd04450">
    <property type="entry name" value="DEP_RGS7-like"/>
    <property type="match status" value="1"/>
</dbReference>
<feature type="domain" description="RGS" evidence="3">
    <location>
        <begin position="592"/>
        <end position="734"/>
    </location>
</feature>
<feature type="region of interest" description="Disordered" evidence="2">
    <location>
        <begin position="1"/>
        <end position="95"/>
    </location>
</feature>
<dbReference type="InterPro" id="IPR016137">
    <property type="entry name" value="RGS"/>
</dbReference>
<evidence type="ECO:0000259" key="4">
    <source>
        <dbReference type="PROSITE" id="PS50186"/>
    </source>
</evidence>
<evidence type="ECO:0000259" key="3">
    <source>
        <dbReference type="PROSITE" id="PS50132"/>
    </source>
</evidence>
<feature type="compositionally biased region" description="Basic and acidic residues" evidence="2">
    <location>
        <begin position="38"/>
        <end position="54"/>
    </location>
</feature>
<dbReference type="PANTHER" id="PTHR10845">
    <property type="entry name" value="REGULATOR OF G PROTEIN SIGNALING"/>
    <property type="match status" value="1"/>
</dbReference>
<evidence type="ECO:0000256" key="1">
    <source>
        <dbReference type="ARBA" id="ARBA00022700"/>
    </source>
</evidence>
<dbReference type="Pfam" id="PF25889">
    <property type="entry name" value="WHD_Fungal_DR"/>
    <property type="match status" value="1"/>
</dbReference>
<proteinExistence type="predicted"/>
<dbReference type="InterPro" id="IPR036388">
    <property type="entry name" value="WH-like_DNA-bd_sf"/>
</dbReference>
<dbReference type="SMART" id="SM00049">
    <property type="entry name" value="DEP"/>
    <property type="match status" value="2"/>
</dbReference>
<evidence type="ECO:0008006" key="7">
    <source>
        <dbReference type="Google" id="ProtNLM"/>
    </source>
</evidence>
<dbReference type="InterPro" id="IPR044926">
    <property type="entry name" value="RGS_subdomain_2"/>
</dbReference>
<dbReference type="Pfam" id="PF00615">
    <property type="entry name" value="RGS"/>
    <property type="match status" value="1"/>
</dbReference>
<dbReference type="Pfam" id="PF00610">
    <property type="entry name" value="DEP"/>
    <property type="match status" value="1"/>
</dbReference>
<dbReference type="Proteomes" id="UP001305779">
    <property type="component" value="Unassembled WGS sequence"/>
</dbReference>
<accession>A0ABR0E5J9</accession>
<keyword evidence="1" id="KW-0734">Signal transduction inhibitor</keyword>
<gene>
    <name evidence="5" type="ORF">PRZ48_012486</name>
</gene>
<feature type="region of interest" description="Disordered" evidence="2">
    <location>
        <begin position="164"/>
        <end position="219"/>
    </location>
</feature>
<evidence type="ECO:0000256" key="2">
    <source>
        <dbReference type="SAM" id="MobiDB-lite"/>
    </source>
</evidence>
<dbReference type="PANTHER" id="PTHR10845:SF192">
    <property type="entry name" value="DOUBLE HIT, ISOFORM B"/>
    <property type="match status" value="1"/>
</dbReference>
<dbReference type="CDD" id="cd08708">
    <property type="entry name" value="RGS_FLBA"/>
    <property type="match status" value="1"/>
</dbReference>
<keyword evidence="6" id="KW-1185">Reference proteome</keyword>
<dbReference type="Gene3D" id="1.10.10.10">
    <property type="entry name" value="Winged helix-like DNA-binding domain superfamily/Winged helix DNA-binding domain"/>
    <property type="match status" value="2"/>
</dbReference>
<name>A0ABR0E5J9_ZASCE</name>
<dbReference type="InterPro" id="IPR036305">
    <property type="entry name" value="RGS_sf"/>
</dbReference>
<sequence>MTSAASDAGSGSHTNTGTSRIPHTQLPYQLHSTLLPSRQDDSHDPPRGNHRHESAACLPDVTTQNNANVNNARRPHHHSSAAPYPPRRASTLAYTTDYHAPLSALDANSARRQQQHPSAAVRPLSSLSLLSADKVESKTKSVAASKSKAHSRLASFGRQRLRGIVSSGGDAHPQGETLPRVPVSPSDASSQHKRSDASTRSNTSSETTLTDDAKSDIKSLDDRPSLVDAATWLDGENTYDLDEYERLLKRSPRMMHQTSSKLLRMTDDERPFTRDFKDLFSTLMVSLPLTSHRVRFSKIDHTFTTEEATTNLGSLKFSQSNRMPDPKDTSRIVTTTTTTTFSMAREMARAICQRFLEARFIESVDGKTDFHSRGSVWQLTPKGMHILARFCQRNGIHQRHVNELLDSPRNMMQLVILERDPNTDKIYPDRPSIEVIFRRFAGDAGPNIKTNASTSESDSMNDYATGLVGVKMQRSRREKEAPYLFSGKAAFDWLMDCCTTVDKREAFELGNLFLHYGFIEPCGDERSQTGSQKSQNGNAPRFAASKQVLYAVTRRGQQVAGWITSPNGTVNGEATVSQRVPQGVVRDSNTNRMTVIIRDPALRLLFREYLRETHCEENLSFYLEVTSFLAEYERAKRGSSVPRPDTIRETLASAYSLYNAFLAPGSPCELNIDHNLRNALAGRMTRAVGEDEQMIRSLDEVAVLFDQAQNSVFKLMASDSVPKFSREPKYANILRERNLESMLATSTTAS</sequence>
<dbReference type="PRINTS" id="PR01301">
    <property type="entry name" value="RGSPROTEIN"/>
</dbReference>
<evidence type="ECO:0000313" key="5">
    <source>
        <dbReference type="EMBL" id="KAK4496506.1"/>
    </source>
</evidence>
<feature type="compositionally biased region" description="Polar residues" evidence="2">
    <location>
        <begin position="198"/>
        <end position="210"/>
    </location>
</feature>
<dbReference type="SUPFAM" id="SSF48097">
    <property type="entry name" value="Regulator of G-protein signaling, RGS"/>
    <property type="match status" value="1"/>
</dbReference>
<evidence type="ECO:0000313" key="6">
    <source>
        <dbReference type="Proteomes" id="UP001305779"/>
    </source>
</evidence>